<name>A0A8X6VK45_TRICX</name>
<dbReference type="AlphaFoldDB" id="A0A8X6VK45"/>
<organism evidence="1 2">
    <name type="scientific">Trichonephila clavipes</name>
    <name type="common">Golden silk orbweaver</name>
    <name type="synonym">Nephila clavipes</name>
    <dbReference type="NCBI Taxonomy" id="2585209"/>
    <lineage>
        <taxon>Eukaryota</taxon>
        <taxon>Metazoa</taxon>
        <taxon>Ecdysozoa</taxon>
        <taxon>Arthropoda</taxon>
        <taxon>Chelicerata</taxon>
        <taxon>Arachnida</taxon>
        <taxon>Araneae</taxon>
        <taxon>Araneomorphae</taxon>
        <taxon>Entelegynae</taxon>
        <taxon>Araneoidea</taxon>
        <taxon>Nephilidae</taxon>
        <taxon>Trichonephila</taxon>
    </lineage>
</organism>
<proteinExistence type="predicted"/>
<evidence type="ECO:0000313" key="1">
    <source>
        <dbReference type="EMBL" id="GFY15784.1"/>
    </source>
</evidence>
<accession>A0A8X6VK45</accession>
<dbReference type="Proteomes" id="UP000887159">
    <property type="component" value="Unassembled WGS sequence"/>
</dbReference>
<dbReference type="EMBL" id="BMAU01021335">
    <property type="protein sequence ID" value="GFY15784.1"/>
    <property type="molecule type" value="Genomic_DNA"/>
</dbReference>
<keyword evidence="2" id="KW-1185">Reference proteome</keyword>
<gene>
    <name evidence="1" type="ORF">TNCV_1284291</name>
</gene>
<reference evidence="1" key="1">
    <citation type="submission" date="2020-08" db="EMBL/GenBank/DDBJ databases">
        <title>Multicomponent nature underlies the extraordinary mechanical properties of spider dragline silk.</title>
        <authorList>
            <person name="Kono N."/>
            <person name="Nakamura H."/>
            <person name="Mori M."/>
            <person name="Yoshida Y."/>
            <person name="Ohtoshi R."/>
            <person name="Malay A.D."/>
            <person name="Moran D.A.P."/>
            <person name="Tomita M."/>
            <person name="Numata K."/>
            <person name="Arakawa K."/>
        </authorList>
    </citation>
    <scope>NUCLEOTIDE SEQUENCE</scope>
</reference>
<sequence length="129" mass="14660">MREKGGNRLVPGPNYMVDALNLPNQAPRVSGESLQMYVAWRCPDGTQHFFCWPILVVSRQSMASNGPVVDSRDLTLVFGHTEAIHNKLFISNPNKCTIERSCLLVLVWPPFELLHRALTTIVFTQYCRM</sequence>
<protein>
    <submittedName>
        <fullName evidence="1">Uncharacterized protein</fullName>
    </submittedName>
</protein>
<evidence type="ECO:0000313" key="2">
    <source>
        <dbReference type="Proteomes" id="UP000887159"/>
    </source>
</evidence>
<comment type="caution">
    <text evidence="1">The sequence shown here is derived from an EMBL/GenBank/DDBJ whole genome shotgun (WGS) entry which is preliminary data.</text>
</comment>